<protein>
    <submittedName>
        <fullName evidence="1">Uncharacterized protein</fullName>
    </submittedName>
</protein>
<dbReference type="AlphaFoldDB" id="A0A4Y9Z6K2"/>
<dbReference type="STRING" id="34475.A0A4Y9Z6K2"/>
<evidence type="ECO:0000313" key="2">
    <source>
        <dbReference type="Proteomes" id="UP000298390"/>
    </source>
</evidence>
<sequence length="53" mass="5848">MQVSTMLTHLLQTRDALKQDSETYNKLIGELVADAQKRSTAKRVAGGKRSTLS</sequence>
<reference evidence="1 2" key="1">
    <citation type="submission" date="2019-01" db="EMBL/GenBank/DDBJ databases">
        <title>Genome sequencing of the rare red list fungi Fomitopsis rosea.</title>
        <authorList>
            <person name="Buettner E."/>
            <person name="Kellner H."/>
        </authorList>
    </citation>
    <scope>NUCLEOTIDE SEQUENCE [LARGE SCALE GENOMIC DNA]</scope>
    <source>
        <strain evidence="1 2">DSM 105464</strain>
    </source>
</reference>
<dbReference type="Proteomes" id="UP000298390">
    <property type="component" value="Unassembled WGS sequence"/>
</dbReference>
<name>A0A4Y9Z6K2_9APHY</name>
<evidence type="ECO:0000313" key="1">
    <source>
        <dbReference type="EMBL" id="TFY69421.1"/>
    </source>
</evidence>
<dbReference type="InterPro" id="IPR031355">
    <property type="entry name" value="YBL010C/LAA2-like"/>
</dbReference>
<organism evidence="1 2">
    <name type="scientific">Rhodofomes roseus</name>
    <dbReference type="NCBI Taxonomy" id="34475"/>
    <lineage>
        <taxon>Eukaryota</taxon>
        <taxon>Fungi</taxon>
        <taxon>Dikarya</taxon>
        <taxon>Basidiomycota</taxon>
        <taxon>Agaricomycotina</taxon>
        <taxon>Agaricomycetes</taxon>
        <taxon>Polyporales</taxon>
        <taxon>Rhodofomes</taxon>
    </lineage>
</organism>
<comment type="caution">
    <text evidence="1">The sequence shown here is derived from an EMBL/GenBank/DDBJ whole genome shotgun (WGS) entry which is preliminary data.</text>
</comment>
<proteinExistence type="predicted"/>
<dbReference type="EMBL" id="SEKV01000010">
    <property type="protein sequence ID" value="TFY69421.1"/>
    <property type="molecule type" value="Genomic_DNA"/>
</dbReference>
<accession>A0A4Y9Z6K2</accession>
<gene>
    <name evidence="1" type="ORF">EVJ58_g428</name>
</gene>
<dbReference type="Pfam" id="PF17104">
    <property type="entry name" value="YBL010C_LAA2"/>
    <property type="match status" value="1"/>
</dbReference>